<dbReference type="OrthoDB" id="66964at2759"/>
<accession>A0A0D1YR58</accession>
<evidence type="ECO:0000313" key="3">
    <source>
        <dbReference type="Proteomes" id="UP000053599"/>
    </source>
</evidence>
<name>A0A0D1YR58_9EURO</name>
<dbReference type="AlphaFoldDB" id="A0A0D1YR58"/>
<dbReference type="Proteomes" id="UP000053599">
    <property type="component" value="Unassembled WGS sequence"/>
</dbReference>
<evidence type="ECO:0000256" key="1">
    <source>
        <dbReference type="SAM" id="MobiDB-lite"/>
    </source>
</evidence>
<dbReference type="STRING" id="1016849.A0A0D1YR58"/>
<dbReference type="EMBL" id="KN846952">
    <property type="protein sequence ID" value="KIV83879.1"/>
    <property type="molecule type" value="Genomic_DNA"/>
</dbReference>
<feature type="compositionally biased region" description="Basic and acidic residues" evidence="1">
    <location>
        <begin position="52"/>
        <end position="69"/>
    </location>
</feature>
<dbReference type="HOGENOM" id="CLU_039528_0_0_1"/>
<evidence type="ECO:0000313" key="2">
    <source>
        <dbReference type="EMBL" id="KIV83879.1"/>
    </source>
</evidence>
<reference evidence="2 3" key="1">
    <citation type="submission" date="2015-01" db="EMBL/GenBank/DDBJ databases">
        <title>The Genome Sequence of Exophiala sideris CBS121828.</title>
        <authorList>
            <consortium name="The Broad Institute Genomics Platform"/>
            <person name="Cuomo C."/>
            <person name="de Hoog S."/>
            <person name="Gorbushina A."/>
            <person name="Stielow B."/>
            <person name="Teixiera M."/>
            <person name="Abouelleil A."/>
            <person name="Chapman S.B."/>
            <person name="Priest M."/>
            <person name="Young S.K."/>
            <person name="Wortman J."/>
            <person name="Nusbaum C."/>
            <person name="Birren B."/>
        </authorList>
    </citation>
    <scope>NUCLEOTIDE SEQUENCE [LARGE SCALE GENOMIC DNA]</scope>
    <source>
        <strain evidence="2 3">CBS 121828</strain>
    </source>
</reference>
<protein>
    <submittedName>
        <fullName evidence="2">Uncharacterized protein</fullName>
    </submittedName>
</protein>
<sequence length="423" mass="47083">MIPPLPQATLDANPAFARAWEYVTTHMLENDASRRSLHDERTRKWREGVIAERRTIGSEEDEHGHDADGHTLGSNEAQTEDVNLEEELRKARVSRVKMEVLKEVFRDIAFVDHLDQIHDQAAMEEGQKMDFKTGVSLQQDVGPPSKLSGLKDTLLVISAYIDTCCQRTPSSIGLADGELLLADDVALFKENIGVVAEAVGTRLVELEREMSDIAALAGRNEMEKQYADTDQVDTDAVNTSGHEQGPAQSSQKQSLVSTITTQQGHLAALNDTLPTTLTTLSSTLTTLQSLHRDNLSQQIRALETNKHGVLSRWTTSRAQFLASVAKAMSLKTRIMVLEEQDNLQQSLPTEAIAEKMVGLDEQETELDRRIDALSDLLGKYEDLDTDPRRGVDVLRTLGRRYGEIEGEVGFVREDIERLGRQTK</sequence>
<feature type="compositionally biased region" description="Polar residues" evidence="1">
    <location>
        <begin position="236"/>
        <end position="256"/>
    </location>
</feature>
<feature type="region of interest" description="Disordered" evidence="1">
    <location>
        <begin position="52"/>
        <end position="83"/>
    </location>
</feature>
<proteinExistence type="predicted"/>
<feature type="region of interest" description="Disordered" evidence="1">
    <location>
        <begin position="235"/>
        <end position="256"/>
    </location>
</feature>
<organism evidence="2 3">
    <name type="scientific">Exophiala sideris</name>
    <dbReference type="NCBI Taxonomy" id="1016849"/>
    <lineage>
        <taxon>Eukaryota</taxon>
        <taxon>Fungi</taxon>
        <taxon>Dikarya</taxon>
        <taxon>Ascomycota</taxon>
        <taxon>Pezizomycotina</taxon>
        <taxon>Eurotiomycetes</taxon>
        <taxon>Chaetothyriomycetidae</taxon>
        <taxon>Chaetothyriales</taxon>
        <taxon>Herpotrichiellaceae</taxon>
        <taxon>Exophiala</taxon>
    </lineage>
</organism>
<gene>
    <name evidence="2" type="ORF">PV11_05867</name>
</gene>